<feature type="region of interest" description="Disordered" evidence="1">
    <location>
        <begin position="26"/>
        <end position="48"/>
    </location>
</feature>
<organism evidence="2 3">
    <name type="scientific">Lactuca saligna</name>
    <name type="common">Willowleaf lettuce</name>
    <dbReference type="NCBI Taxonomy" id="75948"/>
    <lineage>
        <taxon>Eukaryota</taxon>
        <taxon>Viridiplantae</taxon>
        <taxon>Streptophyta</taxon>
        <taxon>Embryophyta</taxon>
        <taxon>Tracheophyta</taxon>
        <taxon>Spermatophyta</taxon>
        <taxon>Magnoliopsida</taxon>
        <taxon>eudicotyledons</taxon>
        <taxon>Gunneridae</taxon>
        <taxon>Pentapetalae</taxon>
        <taxon>asterids</taxon>
        <taxon>campanulids</taxon>
        <taxon>Asterales</taxon>
        <taxon>Asteraceae</taxon>
        <taxon>Cichorioideae</taxon>
        <taxon>Cichorieae</taxon>
        <taxon>Lactucinae</taxon>
        <taxon>Lactuca</taxon>
    </lineage>
</organism>
<evidence type="ECO:0000256" key="1">
    <source>
        <dbReference type="SAM" id="MobiDB-lite"/>
    </source>
</evidence>
<feature type="compositionally biased region" description="Basic and acidic residues" evidence="1">
    <location>
        <begin position="100"/>
        <end position="112"/>
    </location>
</feature>
<feature type="region of interest" description="Disordered" evidence="1">
    <location>
        <begin position="77"/>
        <end position="112"/>
    </location>
</feature>
<protein>
    <submittedName>
        <fullName evidence="2">Uncharacterized protein</fullName>
    </submittedName>
</protein>
<accession>A0AA35Y289</accession>
<gene>
    <name evidence="2" type="ORF">LSALG_LOCUS4925</name>
</gene>
<dbReference type="AlphaFoldDB" id="A0AA35Y289"/>
<proteinExistence type="predicted"/>
<dbReference type="EMBL" id="OX465086">
    <property type="protein sequence ID" value="CAI9264269.1"/>
    <property type="molecule type" value="Genomic_DNA"/>
</dbReference>
<sequence length="112" mass="12451">MWQKIRIGISILCSQKWVSSITDQSGMQEMGVNPGDFDDDEGGGLRSWEPSDKADLHFVYKDVEGASTQLNVIQRKLGNLPPKPSAFKPDPFTPADDEDSKPKTESRIVNKT</sequence>
<evidence type="ECO:0000313" key="2">
    <source>
        <dbReference type="EMBL" id="CAI9264269.1"/>
    </source>
</evidence>
<keyword evidence="3" id="KW-1185">Reference proteome</keyword>
<reference evidence="2" key="1">
    <citation type="submission" date="2023-04" db="EMBL/GenBank/DDBJ databases">
        <authorList>
            <person name="Vijverberg K."/>
            <person name="Xiong W."/>
            <person name="Schranz E."/>
        </authorList>
    </citation>
    <scope>NUCLEOTIDE SEQUENCE</scope>
</reference>
<name>A0AA35Y289_LACSI</name>
<evidence type="ECO:0000313" key="3">
    <source>
        <dbReference type="Proteomes" id="UP001177003"/>
    </source>
</evidence>
<dbReference type="Proteomes" id="UP001177003">
    <property type="component" value="Chromosome 0"/>
</dbReference>